<dbReference type="Proteomes" id="UP001446337">
    <property type="component" value="Chromosome"/>
</dbReference>
<sequence length="78" mass="8780">MKRTRKAVLHDVTRLAHGRSVRIARRWRRLAAKQLDAALHAAQPFRGERATAATVDDLTLAIRAAIAIVDDRHGRLYS</sequence>
<gene>
    <name evidence="1" type="ORF">AAIK43_16680</name>
</gene>
<dbReference type="RefSeq" id="WP_343499660.1">
    <property type="nucleotide sequence ID" value="NZ_CP154792.1"/>
</dbReference>
<proteinExistence type="predicted"/>
<keyword evidence="2" id="KW-1185">Reference proteome</keyword>
<reference evidence="1 2" key="1">
    <citation type="submission" date="2024-05" db="EMBL/GenBank/DDBJ databases">
        <title>Achromobacter denitrificans. BP1, complete genome.</title>
        <authorList>
            <person name="Zhang B."/>
        </authorList>
    </citation>
    <scope>NUCLEOTIDE SEQUENCE [LARGE SCALE GENOMIC DNA]</scope>
    <source>
        <strain evidence="1 2">BP1</strain>
    </source>
</reference>
<evidence type="ECO:0000313" key="2">
    <source>
        <dbReference type="Proteomes" id="UP001446337"/>
    </source>
</evidence>
<accession>A0ABZ3GCH7</accession>
<organism evidence="1 2">
    <name type="scientific">Achromobacter denitrificans</name>
    <name type="common">Alcaligenes denitrificans</name>
    <dbReference type="NCBI Taxonomy" id="32002"/>
    <lineage>
        <taxon>Bacteria</taxon>
        <taxon>Pseudomonadati</taxon>
        <taxon>Pseudomonadota</taxon>
        <taxon>Betaproteobacteria</taxon>
        <taxon>Burkholderiales</taxon>
        <taxon>Alcaligenaceae</taxon>
        <taxon>Achromobacter</taxon>
    </lineage>
</organism>
<evidence type="ECO:0000313" key="1">
    <source>
        <dbReference type="EMBL" id="XAN19631.1"/>
    </source>
</evidence>
<protein>
    <submittedName>
        <fullName evidence="1">Uncharacterized protein</fullName>
    </submittedName>
</protein>
<name>A0ABZ3GCH7_ACHDE</name>
<dbReference type="EMBL" id="CP154792">
    <property type="protein sequence ID" value="XAN19631.1"/>
    <property type="molecule type" value="Genomic_DNA"/>
</dbReference>